<protein>
    <recommendedName>
        <fullName evidence="1">Anhydro-N-acetylmuramic acid kinase</fullName>
        <ecNumber evidence="1">2.7.1.170</ecNumber>
    </recommendedName>
    <alternativeName>
        <fullName evidence="1">AnhMurNAc kinase</fullName>
    </alternativeName>
</protein>
<gene>
    <name evidence="1" type="primary">anmK</name>
    <name evidence="2" type="ORF">I4X03_016840</name>
</gene>
<keyword evidence="1 2" id="KW-0418">Kinase</keyword>
<dbReference type="EMBL" id="JAFBIL020000006">
    <property type="protein sequence ID" value="MBZ2208937.1"/>
    <property type="molecule type" value="Genomic_DNA"/>
</dbReference>
<reference evidence="2 3" key="1">
    <citation type="submission" date="2021-08" db="EMBL/GenBank/DDBJ databases">
        <title>Massilia sp. R798.</title>
        <authorList>
            <person name="Baek J.H."/>
            <person name="Jung H.S."/>
            <person name="Kim K.R."/>
            <person name="Jeon C.O."/>
        </authorList>
    </citation>
    <scope>NUCLEOTIDE SEQUENCE [LARGE SCALE GENOMIC DNA]</scope>
    <source>
        <strain evidence="2 3">R798</strain>
    </source>
</reference>
<evidence type="ECO:0000256" key="1">
    <source>
        <dbReference type="HAMAP-Rule" id="MF_01270"/>
    </source>
</evidence>
<keyword evidence="1" id="KW-0547">Nucleotide-binding</keyword>
<dbReference type="InterPro" id="IPR005338">
    <property type="entry name" value="Anhydro_N_Ac-Mur_kinase"/>
</dbReference>
<dbReference type="Pfam" id="PF03702">
    <property type="entry name" value="AnmK"/>
    <property type="match status" value="1"/>
</dbReference>
<comment type="pathway">
    <text evidence="1">Amino-sugar metabolism; 1,6-anhydro-N-acetylmuramate degradation.</text>
</comment>
<dbReference type="PANTHER" id="PTHR30605">
    <property type="entry name" value="ANHYDRO-N-ACETYLMURAMIC ACID KINASE"/>
    <property type="match status" value="1"/>
</dbReference>
<dbReference type="CDD" id="cd24050">
    <property type="entry name" value="ASKHA_NBD_ANMK"/>
    <property type="match status" value="1"/>
</dbReference>
<organism evidence="2 3">
    <name type="scientific">Massilia soli</name>
    <dbReference type="NCBI Taxonomy" id="2792854"/>
    <lineage>
        <taxon>Bacteria</taxon>
        <taxon>Pseudomonadati</taxon>
        <taxon>Pseudomonadota</taxon>
        <taxon>Betaproteobacteria</taxon>
        <taxon>Burkholderiales</taxon>
        <taxon>Oxalobacteraceae</taxon>
        <taxon>Telluria group</taxon>
        <taxon>Massilia</taxon>
    </lineage>
</organism>
<dbReference type="PANTHER" id="PTHR30605:SF0">
    <property type="entry name" value="ANHYDRO-N-ACETYLMURAMIC ACID KINASE"/>
    <property type="match status" value="1"/>
</dbReference>
<feature type="binding site" evidence="1">
    <location>
        <begin position="14"/>
        <end position="21"/>
    </location>
    <ligand>
        <name>ATP</name>
        <dbReference type="ChEBI" id="CHEBI:30616"/>
    </ligand>
</feature>
<dbReference type="Proteomes" id="UP000809349">
    <property type="component" value="Unassembled WGS sequence"/>
</dbReference>
<dbReference type="Gene3D" id="3.30.420.40">
    <property type="match status" value="2"/>
</dbReference>
<dbReference type="HAMAP" id="MF_01270">
    <property type="entry name" value="AnhMurNAc_kinase"/>
    <property type="match status" value="1"/>
</dbReference>
<comment type="function">
    <text evidence="1">Catalyzes the specific phosphorylation of 1,6-anhydro-N-acetylmuramic acid (anhMurNAc) with the simultaneous cleavage of the 1,6-anhydro ring, generating MurNAc-6-P. Is required for the utilization of anhMurNAc either imported from the medium or derived from its own cell wall murein, and thus plays a role in cell wall recycling.</text>
</comment>
<sequence>MTNSSPLFIGLMSGTSMDGVDGVLADFSNGKITTIKAAFTSFPAALRSELMALQAKSDNEIEREALAANQLARCYAECVAALLPQAPTRVAAIAVHGQTIRHRPELGFTRQTNNPALLAELSGIDVIADFRSRDIAAGGQGAPLVPAFHQAQFGQPGQNRVVVNIGGIGNISVLRADGRVSGFDTGPGNVLMDAWIGRHQGKEYDADGAWAATGTVSPALLGTLLEEPYFAQPAPKSTGRDLFHAEWLDARLAQGPALSPQDVQATLTALTARTIADAIRQESTEVDAVYVCGGGAYNAELLRLLAAALGGTTRVESTAVLGVAPNRVEALAFAWLGYRFTQREAGNLPAVTGSTGPRILGALYPA</sequence>
<dbReference type="NCBIfam" id="NF007139">
    <property type="entry name" value="PRK09585.1-3"/>
    <property type="match status" value="1"/>
</dbReference>
<comment type="catalytic activity">
    <reaction evidence="1">
        <text>1,6-anhydro-N-acetyl-beta-muramate + ATP + H2O = N-acetyl-D-muramate 6-phosphate + ADP + H(+)</text>
        <dbReference type="Rhea" id="RHEA:24952"/>
        <dbReference type="ChEBI" id="CHEBI:15377"/>
        <dbReference type="ChEBI" id="CHEBI:15378"/>
        <dbReference type="ChEBI" id="CHEBI:30616"/>
        <dbReference type="ChEBI" id="CHEBI:58690"/>
        <dbReference type="ChEBI" id="CHEBI:58722"/>
        <dbReference type="ChEBI" id="CHEBI:456216"/>
        <dbReference type="EC" id="2.7.1.170"/>
    </reaction>
</comment>
<accession>A0ABS7SSM7</accession>
<dbReference type="InterPro" id="IPR043129">
    <property type="entry name" value="ATPase_NBD"/>
</dbReference>
<keyword evidence="1 2" id="KW-0808">Transferase</keyword>
<comment type="pathway">
    <text evidence="1">Cell wall biogenesis; peptidoglycan recycling.</text>
</comment>
<comment type="caution">
    <text evidence="2">The sequence shown here is derived from an EMBL/GenBank/DDBJ whole genome shotgun (WGS) entry which is preliminary data.</text>
</comment>
<dbReference type="RefSeq" id="WP_223469405.1">
    <property type="nucleotide sequence ID" value="NZ_JAFBIL020000006.1"/>
</dbReference>
<evidence type="ECO:0000313" key="3">
    <source>
        <dbReference type="Proteomes" id="UP000809349"/>
    </source>
</evidence>
<keyword evidence="1" id="KW-0067">ATP-binding</keyword>
<dbReference type="EC" id="2.7.1.170" evidence="1"/>
<keyword evidence="1" id="KW-0119">Carbohydrate metabolism</keyword>
<comment type="similarity">
    <text evidence="1">Belongs to the anhydro-N-acetylmuramic acid kinase family.</text>
</comment>
<dbReference type="SUPFAM" id="SSF53067">
    <property type="entry name" value="Actin-like ATPase domain"/>
    <property type="match status" value="1"/>
</dbReference>
<proteinExistence type="inferred from homology"/>
<evidence type="ECO:0000313" key="2">
    <source>
        <dbReference type="EMBL" id="MBZ2208937.1"/>
    </source>
</evidence>
<dbReference type="GO" id="GO:0016301">
    <property type="term" value="F:kinase activity"/>
    <property type="evidence" value="ECO:0007669"/>
    <property type="project" value="UniProtKB-KW"/>
</dbReference>
<name>A0ABS7SSM7_9BURK</name>
<keyword evidence="3" id="KW-1185">Reference proteome</keyword>